<comment type="caution">
    <text evidence="1">The sequence shown here is derived from an EMBL/GenBank/DDBJ whole genome shotgun (WGS) entry which is preliminary data.</text>
</comment>
<dbReference type="EMBL" id="MLJW01009001">
    <property type="protein sequence ID" value="OIQ63447.1"/>
    <property type="molecule type" value="Genomic_DNA"/>
</dbReference>
<dbReference type="AlphaFoldDB" id="A0A1J5P6M6"/>
<reference evidence="1" key="1">
    <citation type="submission" date="2016-10" db="EMBL/GenBank/DDBJ databases">
        <title>Sequence of Gallionella enrichment culture.</title>
        <authorList>
            <person name="Poehlein A."/>
            <person name="Muehling M."/>
            <person name="Daniel R."/>
        </authorList>
    </citation>
    <scope>NUCLEOTIDE SEQUENCE</scope>
</reference>
<evidence type="ECO:0000313" key="1">
    <source>
        <dbReference type="EMBL" id="OIQ63447.1"/>
    </source>
</evidence>
<sequence>MRQTISGLLAAISMVAASAAPAMACGGLFDGSCSPCGYASPCAQTYVPAYTYSGCYTGCGVWGFGRLPDPVQQYHAAPVGSPQYYYVDQGPTYSGPASFAPYPTYREAAVSGWGVYRHRHRAHDGHGPVLRRYY</sequence>
<gene>
    <name evidence="1" type="ORF">GALL_550130</name>
</gene>
<accession>A0A1J5P6M6</accession>
<name>A0A1J5P6M6_9ZZZZ</name>
<organism evidence="1">
    <name type="scientific">mine drainage metagenome</name>
    <dbReference type="NCBI Taxonomy" id="410659"/>
    <lineage>
        <taxon>unclassified sequences</taxon>
        <taxon>metagenomes</taxon>
        <taxon>ecological metagenomes</taxon>
    </lineage>
</organism>
<proteinExistence type="predicted"/>
<protein>
    <submittedName>
        <fullName evidence="1">Uncharacterized protein</fullName>
    </submittedName>
</protein>